<evidence type="ECO:0000313" key="1">
    <source>
        <dbReference type="EMBL" id="OGG24410.1"/>
    </source>
</evidence>
<evidence type="ECO:0000313" key="2">
    <source>
        <dbReference type="Proteomes" id="UP000178759"/>
    </source>
</evidence>
<dbReference type="STRING" id="1798392.A3A79_04465"/>
<dbReference type="Proteomes" id="UP000178759">
    <property type="component" value="Unassembled WGS sequence"/>
</dbReference>
<protein>
    <submittedName>
        <fullName evidence="1">Uncharacterized protein</fullName>
    </submittedName>
</protein>
<accession>A0A1F6AI47</accession>
<name>A0A1F6AI47_9BACT</name>
<dbReference type="AlphaFoldDB" id="A0A1F6AI47"/>
<dbReference type="EMBL" id="MFJV01000001">
    <property type="protein sequence ID" value="OGG24410.1"/>
    <property type="molecule type" value="Genomic_DNA"/>
</dbReference>
<proteinExistence type="predicted"/>
<organism evidence="1 2">
    <name type="scientific">Candidatus Gottesmanbacteria bacterium RIFCSPLOWO2_01_FULL_43_11b</name>
    <dbReference type="NCBI Taxonomy" id="1798392"/>
    <lineage>
        <taxon>Bacteria</taxon>
        <taxon>Candidatus Gottesmaniibacteriota</taxon>
    </lineage>
</organism>
<reference evidence="1 2" key="1">
    <citation type="journal article" date="2016" name="Nat. Commun.">
        <title>Thousands of microbial genomes shed light on interconnected biogeochemical processes in an aquifer system.</title>
        <authorList>
            <person name="Anantharaman K."/>
            <person name="Brown C.T."/>
            <person name="Hug L.A."/>
            <person name="Sharon I."/>
            <person name="Castelle C.J."/>
            <person name="Probst A.J."/>
            <person name="Thomas B.C."/>
            <person name="Singh A."/>
            <person name="Wilkins M.J."/>
            <person name="Karaoz U."/>
            <person name="Brodie E.L."/>
            <person name="Williams K.H."/>
            <person name="Hubbard S.S."/>
            <person name="Banfield J.F."/>
        </authorList>
    </citation>
    <scope>NUCLEOTIDE SEQUENCE [LARGE SCALE GENOMIC DNA]</scope>
</reference>
<sequence length="252" mass="28453">MDESTGEKARVTEHYTPDAVLEQQLQELDLQLPNGEHFRGIHTNHPDFMSLKSAMLVGTALYGWSDSFADKQQTDVMRRHEMVHGIIQSHLVPNQSFPHIETGVITEEDIAALAAGVVVVDENNYPYIVSDAIKIELLNWGNYESDPVHALTAVSKSIDSGRIEDAQSRKYLEEETAIRPISNWRIMRKPKYDVIMTGVTQHITSALRKKVYTPYGYSATKDVEEALLPILLTWQIKMLASGLYTRASELLQ</sequence>
<gene>
    <name evidence="1" type="ORF">A3A79_04465</name>
</gene>
<comment type="caution">
    <text evidence="1">The sequence shown here is derived from an EMBL/GenBank/DDBJ whole genome shotgun (WGS) entry which is preliminary data.</text>
</comment>